<comment type="caution">
    <text evidence="7">The sequence shown here is derived from an EMBL/GenBank/DDBJ whole genome shotgun (WGS) entry which is preliminary data.</text>
</comment>
<name>A0A818PZX2_9BILA</name>
<evidence type="ECO:0000256" key="5">
    <source>
        <dbReference type="SAM" id="MobiDB-lite"/>
    </source>
</evidence>
<feature type="compositionally biased region" description="Low complexity" evidence="5">
    <location>
        <begin position="158"/>
        <end position="177"/>
    </location>
</feature>
<feature type="compositionally biased region" description="Polar residues" evidence="5">
    <location>
        <begin position="118"/>
        <end position="133"/>
    </location>
</feature>
<feature type="domain" description="CTCK" evidence="6">
    <location>
        <begin position="418"/>
        <end position="510"/>
    </location>
</feature>
<evidence type="ECO:0000256" key="1">
    <source>
        <dbReference type="ARBA" id="ARBA00004613"/>
    </source>
</evidence>
<comment type="subcellular location">
    <subcellularLocation>
        <location evidence="1">Secreted</location>
    </subcellularLocation>
</comment>
<gene>
    <name evidence="7" type="ORF">KXQ929_LOCUS6691</name>
</gene>
<dbReference type="InterPro" id="IPR029034">
    <property type="entry name" value="Cystine-knot_cytokine"/>
</dbReference>
<dbReference type="Proteomes" id="UP000663868">
    <property type="component" value="Unassembled WGS sequence"/>
</dbReference>
<dbReference type="InterPro" id="IPR006207">
    <property type="entry name" value="Cys_knot_C"/>
</dbReference>
<dbReference type="Pfam" id="PF00007">
    <property type="entry name" value="Cys_knot"/>
    <property type="match status" value="1"/>
</dbReference>
<dbReference type="EMBL" id="CAJOBB010000262">
    <property type="protein sequence ID" value="CAF3631503.1"/>
    <property type="molecule type" value="Genomic_DNA"/>
</dbReference>
<evidence type="ECO:0000256" key="2">
    <source>
        <dbReference type="ARBA" id="ARBA00022525"/>
    </source>
</evidence>
<feature type="region of interest" description="Disordered" evidence="5">
    <location>
        <begin position="107"/>
        <end position="234"/>
    </location>
</feature>
<sequence>MPFEISATFKKSVTLHKVSVLNPSDCEVSVITVSTDQTEQVSSTNTNAPAVTFENDVEQVTVLIIQVVSTTTKKIPTKSVTLSILACIEKTTIATKGGLETGTTSLTSLVTGGASGSQTTPSGPFGSSESPTEAQHGPTGPSRPIEGSHGPSGPSGPAGPAGHTTPSGPIEGSHGPSGPSGPAGPAGHTTPSGPVEGSHGPSGLSTPHPSNGSVTSVTASPSSHTTVPHSRKPSTICQEEVAIIPEDVFSESSPFAPRYFVKPEAPNKPTDCNPGERGITFPTSDKAFIIIFPLTTPAIVKSVRLPGTNNVDQIRVMFLDEHDNPISGQATENVPLQITSKLEDTPNIKPDFPKKASAVHITLLHTKNNKPPQGVTVEIIVCVESAKTTPKPSVTTPHTGATSYTNETSPPSNTADLCKPKRNPAALVTMGECVSQHEIQQDSCGGYCTSFEQMDPLSGIIAEKECLCCAPDSTYLESIVMNCHNPTTGVTEERTSQIVRIRSCKCNMCLGSAGKSDNKDITSYEALVAANSAKAKTKTRRR</sequence>
<feature type="region of interest" description="Disordered" evidence="5">
    <location>
        <begin position="390"/>
        <end position="416"/>
    </location>
</feature>
<keyword evidence="3" id="KW-1015">Disulfide bond</keyword>
<dbReference type="Gene3D" id="2.10.90.10">
    <property type="entry name" value="Cystine-knot cytokines"/>
    <property type="match status" value="1"/>
</dbReference>
<evidence type="ECO:0000256" key="3">
    <source>
        <dbReference type="ARBA" id="ARBA00023157"/>
    </source>
</evidence>
<dbReference type="GO" id="GO:0005576">
    <property type="term" value="C:extracellular region"/>
    <property type="evidence" value="ECO:0007669"/>
    <property type="project" value="UniProtKB-SubCell"/>
</dbReference>
<accession>A0A818PZX2</accession>
<reference evidence="7" key="1">
    <citation type="submission" date="2021-02" db="EMBL/GenBank/DDBJ databases">
        <authorList>
            <person name="Nowell W R."/>
        </authorList>
    </citation>
    <scope>NUCLEOTIDE SEQUENCE</scope>
</reference>
<dbReference type="PROSITE" id="PS01225">
    <property type="entry name" value="CTCK_2"/>
    <property type="match status" value="1"/>
</dbReference>
<evidence type="ECO:0000256" key="4">
    <source>
        <dbReference type="PROSITE-ProRule" id="PRU00039"/>
    </source>
</evidence>
<evidence type="ECO:0000313" key="8">
    <source>
        <dbReference type="Proteomes" id="UP000663868"/>
    </source>
</evidence>
<protein>
    <recommendedName>
        <fullName evidence="6">CTCK domain-containing protein</fullName>
    </recommendedName>
</protein>
<evidence type="ECO:0000313" key="7">
    <source>
        <dbReference type="EMBL" id="CAF3631503.1"/>
    </source>
</evidence>
<dbReference type="AlphaFoldDB" id="A0A818PZX2"/>
<organism evidence="7 8">
    <name type="scientific">Adineta steineri</name>
    <dbReference type="NCBI Taxonomy" id="433720"/>
    <lineage>
        <taxon>Eukaryota</taxon>
        <taxon>Metazoa</taxon>
        <taxon>Spiralia</taxon>
        <taxon>Gnathifera</taxon>
        <taxon>Rotifera</taxon>
        <taxon>Eurotatoria</taxon>
        <taxon>Bdelloidea</taxon>
        <taxon>Adinetida</taxon>
        <taxon>Adinetidae</taxon>
        <taxon>Adineta</taxon>
    </lineage>
</organism>
<dbReference type="InterPro" id="IPR006208">
    <property type="entry name" value="Glyco_hormone_CN"/>
</dbReference>
<feature type="compositionally biased region" description="Polar residues" evidence="5">
    <location>
        <begin position="390"/>
        <end position="415"/>
    </location>
</feature>
<evidence type="ECO:0000259" key="6">
    <source>
        <dbReference type="PROSITE" id="PS01225"/>
    </source>
</evidence>
<comment type="caution">
    <text evidence="4">Lacks conserved residue(s) required for the propagation of feature annotation.</text>
</comment>
<proteinExistence type="predicted"/>
<dbReference type="SMART" id="SM00041">
    <property type="entry name" value="CT"/>
    <property type="match status" value="1"/>
</dbReference>
<feature type="compositionally biased region" description="Low complexity" evidence="5">
    <location>
        <begin position="183"/>
        <end position="194"/>
    </location>
</feature>
<feature type="compositionally biased region" description="Polar residues" evidence="5">
    <location>
        <begin position="203"/>
        <end position="234"/>
    </location>
</feature>
<keyword evidence="2" id="KW-0964">Secreted</keyword>